<keyword evidence="2" id="KW-1185">Reference proteome</keyword>
<organism evidence="1 2">
    <name type="scientific">Gryllus longicercus</name>
    <dbReference type="NCBI Taxonomy" id="2509291"/>
    <lineage>
        <taxon>Eukaryota</taxon>
        <taxon>Metazoa</taxon>
        <taxon>Ecdysozoa</taxon>
        <taxon>Arthropoda</taxon>
        <taxon>Hexapoda</taxon>
        <taxon>Insecta</taxon>
        <taxon>Pterygota</taxon>
        <taxon>Neoptera</taxon>
        <taxon>Polyneoptera</taxon>
        <taxon>Orthoptera</taxon>
        <taxon>Ensifera</taxon>
        <taxon>Gryllidea</taxon>
        <taxon>Grylloidea</taxon>
        <taxon>Gryllidae</taxon>
        <taxon>Gryllinae</taxon>
        <taxon>Gryllus</taxon>
    </lineage>
</organism>
<name>A0AAN9Z0K1_9ORTH</name>
<proteinExistence type="predicted"/>
<reference evidence="1 2" key="1">
    <citation type="submission" date="2024-03" db="EMBL/GenBank/DDBJ databases">
        <title>The genome assembly and annotation of the cricket Gryllus longicercus Weissman &amp; Gray.</title>
        <authorList>
            <person name="Szrajer S."/>
            <person name="Gray D."/>
            <person name="Ylla G."/>
        </authorList>
    </citation>
    <scope>NUCLEOTIDE SEQUENCE [LARGE SCALE GENOMIC DNA]</scope>
    <source>
        <strain evidence="1">DAG 2021-001</strain>
        <tissue evidence="1">Whole body minus gut</tissue>
    </source>
</reference>
<dbReference type="EMBL" id="JAZDUA010000498">
    <property type="protein sequence ID" value="KAK7791781.1"/>
    <property type="molecule type" value="Genomic_DNA"/>
</dbReference>
<gene>
    <name evidence="1" type="ORF">R5R35_002614</name>
</gene>
<dbReference type="Proteomes" id="UP001378592">
    <property type="component" value="Unassembled WGS sequence"/>
</dbReference>
<evidence type="ECO:0000313" key="2">
    <source>
        <dbReference type="Proteomes" id="UP001378592"/>
    </source>
</evidence>
<sequence length="95" mass="10978">MDNINILAESVIKIEQIKEESCDYQEESLWKCTEDQNSSGHRLVKVENNTEDEELEPPTAVFIEPNKCERDFAQGEERLCCRILLLHALKASQLQ</sequence>
<comment type="caution">
    <text evidence="1">The sequence shown here is derived from an EMBL/GenBank/DDBJ whole genome shotgun (WGS) entry which is preliminary data.</text>
</comment>
<protein>
    <submittedName>
        <fullName evidence="1">Uncharacterized protein</fullName>
    </submittedName>
</protein>
<evidence type="ECO:0000313" key="1">
    <source>
        <dbReference type="EMBL" id="KAK7791781.1"/>
    </source>
</evidence>
<dbReference type="AlphaFoldDB" id="A0AAN9Z0K1"/>
<accession>A0AAN9Z0K1</accession>